<keyword evidence="2" id="KW-1185">Reference proteome</keyword>
<sequence length="48" mass="5473">MVEAKDLGIGIEELQEFLKKQGQFKRNVTYYALIAKQEQSKVNQTGEA</sequence>
<protein>
    <submittedName>
        <fullName evidence="1">Uncharacterized protein</fullName>
    </submittedName>
</protein>
<organism evidence="1 2">
    <name type="scientific">Sediminibacillus dalangtanensis</name>
    <dbReference type="NCBI Taxonomy" id="2729421"/>
    <lineage>
        <taxon>Bacteria</taxon>
        <taxon>Bacillati</taxon>
        <taxon>Bacillota</taxon>
        <taxon>Bacilli</taxon>
        <taxon>Bacillales</taxon>
        <taxon>Bacillaceae</taxon>
        <taxon>Sediminibacillus</taxon>
    </lineage>
</organism>
<dbReference type="EMBL" id="CP046956">
    <property type="protein sequence ID" value="QTN01632.1"/>
    <property type="molecule type" value="Genomic_DNA"/>
</dbReference>
<reference evidence="1 2" key="1">
    <citation type="submission" date="2019-12" db="EMBL/GenBank/DDBJ databases">
        <title>The whole genome sequencing of a strain isolated from a Mars analog, Dalangtan Playa.</title>
        <authorList>
            <person name="Huang T."/>
        </authorList>
    </citation>
    <scope>NUCLEOTIDE SEQUENCE [LARGE SCALE GENOMIC DNA]</scope>
    <source>
        <strain evidence="1 2">DP4-553-S</strain>
    </source>
</reference>
<gene>
    <name evidence="1" type="ORF">ERJ70_18415</name>
</gene>
<evidence type="ECO:0000313" key="1">
    <source>
        <dbReference type="EMBL" id="QTN01632.1"/>
    </source>
</evidence>
<accession>A0ABX7VXE0</accession>
<dbReference type="Proteomes" id="UP000665043">
    <property type="component" value="Chromosome"/>
</dbReference>
<name>A0ABX7VXE0_9BACI</name>
<proteinExistence type="predicted"/>
<evidence type="ECO:0000313" key="2">
    <source>
        <dbReference type="Proteomes" id="UP000665043"/>
    </source>
</evidence>